<evidence type="ECO:0000313" key="8">
    <source>
        <dbReference type="EMBL" id="MBS4193636.1"/>
    </source>
</evidence>
<keyword evidence="4 6" id="KW-1133">Transmembrane helix</keyword>
<keyword evidence="3 6" id="KW-0812">Transmembrane</keyword>
<comment type="caution">
    <text evidence="8">The sequence shown here is derived from an EMBL/GenBank/DDBJ whole genome shotgun (WGS) entry which is preliminary data.</text>
</comment>
<feature type="transmembrane region" description="Helical" evidence="6">
    <location>
        <begin position="60"/>
        <end position="81"/>
    </location>
</feature>
<dbReference type="Pfam" id="PF10035">
    <property type="entry name" value="DUF2179"/>
    <property type="match status" value="1"/>
</dbReference>
<evidence type="ECO:0000256" key="1">
    <source>
        <dbReference type="ARBA" id="ARBA00004651"/>
    </source>
</evidence>
<evidence type="ECO:0000256" key="3">
    <source>
        <dbReference type="ARBA" id="ARBA00022692"/>
    </source>
</evidence>
<dbReference type="InterPro" id="IPR015867">
    <property type="entry name" value="N-reg_PII/ATP_PRibTrfase_C"/>
</dbReference>
<dbReference type="InterPro" id="IPR003740">
    <property type="entry name" value="YitT"/>
</dbReference>
<reference evidence="8 9" key="1">
    <citation type="submission" date="2021-05" db="EMBL/GenBank/DDBJ databases">
        <title>Novel Bacillus species.</title>
        <authorList>
            <person name="Liu G."/>
        </authorList>
    </citation>
    <scope>NUCLEOTIDE SEQUENCE [LARGE SCALE GENOMIC DNA]</scope>
    <source>
        <strain evidence="9">FJAT-49780</strain>
    </source>
</reference>
<dbReference type="PIRSF" id="PIRSF006483">
    <property type="entry name" value="Membrane_protein_YitT"/>
    <property type="match status" value="1"/>
</dbReference>
<evidence type="ECO:0000256" key="2">
    <source>
        <dbReference type="ARBA" id="ARBA00022475"/>
    </source>
</evidence>
<organism evidence="8 9">
    <name type="scientific">Lederbergia citri</name>
    <dbReference type="NCBI Taxonomy" id="2833580"/>
    <lineage>
        <taxon>Bacteria</taxon>
        <taxon>Bacillati</taxon>
        <taxon>Bacillota</taxon>
        <taxon>Bacilli</taxon>
        <taxon>Bacillales</taxon>
        <taxon>Bacillaceae</taxon>
        <taxon>Lederbergia</taxon>
    </lineage>
</organism>
<evidence type="ECO:0000313" key="9">
    <source>
        <dbReference type="Proteomes" id="UP000681414"/>
    </source>
</evidence>
<comment type="subcellular location">
    <subcellularLocation>
        <location evidence="1">Cell membrane</location>
        <topology evidence="1">Multi-pass membrane protein</topology>
    </subcellularLocation>
</comment>
<evidence type="ECO:0000256" key="5">
    <source>
        <dbReference type="ARBA" id="ARBA00023136"/>
    </source>
</evidence>
<evidence type="ECO:0000256" key="6">
    <source>
        <dbReference type="SAM" id="Phobius"/>
    </source>
</evidence>
<feature type="domain" description="DUF2179" evidence="7">
    <location>
        <begin position="228"/>
        <end position="282"/>
    </location>
</feature>
<keyword evidence="5 6" id="KW-0472">Membrane</keyword>
<evidence type="ECO:0000259" key="7">
    <source>
        <dbReference type="Pfam" id="PF10035"/>
    </source>
</evidence>
<dbReference type="Pfam" id="PF02588">
    <property type="entry name" value="YitT_membrane"/>
    <property type="match status" value="1"/>
</dbReference>
<feature type="transmembrane region" description="Helical" evidence="6">
    <location>
        <begin position="15"/>
        <end position="40"/>
    </location>
</feature>
<feature type="transmembrane region" description="Helical" evidence="6">
    <location>
        <begin position="88"/>
        <end position="109"/>
    </location>
</feature>
<proteinExistence type="predicted"/>
<dbReference type="PANTHER" id="PTHR33545:SF5">
    <property type="entry name" value="UPF0750 MEMBRANE PROTEIN YITT"/>
    <property type="match status" value="1"/>
</dbReference>
<dbReference type="InterPro" id="IPR051461">
    <property type="entry name" value="UPF0750_membrane"/>
</dbReference>
<dbReference type="PANTHER" id="PTHR33545">
    <property type="entry name" value="UPF0750 MEMBRANE PROTEIN YITT-RELATED"/>
    <property type="match status" value="1"/>
</dbReference>
<dbReference type="Gene3D" id="3.30.70.120">
    <property type="match status" value="1"/>
</dbReference>
<keyword evidence="9" id="KW-1185">Reference proteome</keyword>
<dbReference type="AlphaFoldDB" id="A0A942TBA4"/>
<protein>
    <submittedName>
        <fullName evidence="8">YitT family protein</fullName>
    </submittedName>
</protein>
<dbReference type="InterPro" id="IPR019264">
    <property type="entry name" value="DUF2179"/>
</dbReference>
<feature type="transmembrane region" description="Helical" evidence="6">
    <location>
        <begin position="115"/>
        <end position="137"/>
    </location>
</feature>
<gene>
    <name evidence="8" type="ORF">KHA97_00950</name>
</gene>
<accession>A0A942TBA4</accession>
<sequence length="287" mass="31560">MVVKKQFSIWTHTKIFVTVLVGAFLNAVALNYFLIPAGVYASGITGAAQLVSNILSDFTLIHISTGILILLFNLPVVILGWLKVGRSFTMYSFISVLLMSLFLEILPVIAKTNDILLYSVFGGVIAAVGIGITLRVGASTGGLDIIAMVLSRMKDKPVGIYFFIINAIIIATAGAIYGWDKALYTLVSLYASTRVIDAIHTRHQKLTAMIVTKKSEELKDAIHARMVRGITVVPAKGAFSNEQKEMMMIVITRYELYELELIVKNVDPKAFTNIVQTTAVFGFFRKD</sequence>
<keyword evidence="2" id="KW-1003">Cell membrane</keyword>
<name>A0A942TBA4_9BACI</name>
<feature type="transmembrane region" description="Helical" evidence="6">
    <location>
        <begin position="158"/>
        <end position="179"/>
    </location>
</feature>
<dbReference type="CDD" id="cd16380">
    <property type="entry name" value="YitT_C"/>
    <property type="match status" value="1"/>
</dbReference>
<dbReference type="GO" id="GO:0005886">
    <property type="term" value="C:plasma membrane"/>
    <property type="evidence" value="ECO:0007669"/>
    <property type="project" value="UniProtKB-SubCell"/>
</dbReference>
<dbReference type="Proteomes" id="UP000681414">
    <property type="component" value="Unassembled WGS sequence"/>
</dbReference>
<evidence type="ECO:0000256" key="4">
    <source>
        <dbReference type="ARBA" id="ARBA00022989"/>
    </source>
</evidence>
<dbReference type="EMBL" id="JAGYPG010000001">
    <property type="protein sequence ID" value="MBS4193636.1"/>
    <property type="molecule type" value="Genomic_DNA"/>
</dbReference>